<dbReference type="EMBL" id="JADGJH010000317">
    <property type="protein sequence ID" value="KAJ3131110.1"/>
    <property type="molecule type" value="Genomic_DNA"/>
</dbReference>
<comment type="caution">
    <text evidence="5">The sequence shown here is derived from an EMBL/GenBank/DDBJ whole genome shotgun (WGS) entry which is preliminary data.</text>
</comment>
<evidence type="ECO:0000256" key="3">
    <source>
        <dbReference type="ARBA" id="ARBA00023186"/>
    </source>
</evidence>
<dbReference type="InterPro" id="IPR019318">
    <property type="entry name" value="Gua_nucleotide_exch_fac_Ric8"/>
</dbReference>
<dbReference type="AlphaFoldDB" id="A0AAD5XG21"/>
<comment type="similarity">
    <text evidence="1">Belongs to the synembryn family.</text>
</comment>
<dbReference type="SUPFAM" id="SSF48371">
    <property type="entry name" value="ARM repeat"/>
    <property type="match status" value="1"/>
</dbReference>
<feature type="compositionally biased region" description="Basic and acidic residues" evidence="4">
    <location>
        <begin position="585"/>
        <end position="596"/>
    </location>
</feature>
<evidence type="ECO:0000256" key="2">
    <source>
        <dbReference type="ARBA" id="ARBA00022658"/>
    </source>
</evidence>
<dbReference type="GO" id="GO:0005085">
    <property type="term" value="F:guanyl-nucleotide exchange factor activity"/>
    <property type="evidence" value="ECO:0007669"/>
    <property type="project" value="UniProtKB-KW"/>
</dbReference>
<proteinExistence type="inferred from homology"/>
<dbReference type="Proteomes" id="UP001211907">
    <property type="component" value="Unassembled WGS sequence"/>
</dbReference>
<evidence type="ECO:0000256" key="4">
    <source>
        <dbReference type="SAM" id="MobiDB-lite"/>
    </source>
</evidence>
<reference evidence="5" key="1">
    <citation type="submission" date="2020-05" db="EMBL/GenBank/DDBJ databases">
        <title>Phylogenomic resolution of chytrid fungi.</title>
        <authorList>
            <person name="Stajich J.E."/>
            <person name="Amses K."/>
            <person name="Simmons R."/>
            <person name="Seto K."/>
            <person name="Myers J."/>
            <person name="Bonds A."/>
            <person name="Quandt C.A."/>
            <person name="Barry K."/>
            <person name="Liu P."/>
            <person name="Grigoriev I."/>
            <person name="Longcore J.E."/>
            <person name="James T.Y."/>
        </authorList>
    </citation>
    <scope>NUCLEOTIDE SEQUENCE</scope>
    <source>
        <strain evidence="5">JEL0513</strain>
    </source>
</reference>
<evidence type="ECO:0000313" key="5">
    <source>
        <dbReference type="EMBL" id="KAJ3131110.1"/>
    </source>
</evidence>
<dbReference type="PANTHER" id="PTHR12425:SF5">
    <property type="entry name" value="SYNEMBRYN"/>
    <property type="match status" value="1"/>
</dbReference>
<feature type="compositionally biased region" description="Low complexity" evidence="4">
    <location>
        <begin position="549"/>
        <end position="566"/>
    </location>
</feature>
<keyword evidence="6" id="KW-1185">Reference proteome</keyword>
<keyword evidence="2" id="KW-0344">Guanine-nucleotide releasing factor</keyword>
<sequence length="661" mass="73919">MRDAPFVKMSLVTPIGLPTKELILQPELVAVLSSTLSAFIANHFADQTFVIPNGSFSIFAKAESVKALVFAFTDAKELNNATEERNCNFDSDLTEVWRHWPDEVVTMAFQTLKILAREVEGSESLMSKTGIKLLLQHSGILNPECCILKNDAKIEAMKCLVNCLHSNESCRAIFVELDGVDLTVSFLQTDIKSLEARFLAFRFLFLLSGHSSVYAEELFKREGFGAFLEKQLSPLATHLINKKPISGGIGNEITLCDEILKIVFNITMLRDETASGFVGIFGGGGVSKEDRLLQRTEEWKKKEEKVRGFELSVIVYFPPQKKLMQIIRILPILIDLITCVPINENDPLSAPHSFAINCLLNFPASPEFFLQWLPNENKDKIPATLCKFLMISLSLALPYNSNNSPPLDHIENSPADSKVADYSKKRADEIIPPLILVIKELAGSHEIIRHQLREILTPPDIDRTRKLDSTDTVTARLIKLMTSISLENTKNSVGEMLFALFDEDGWEIFCFCFSINQSSASSFTSYIGYGNAAGFLFQRGIMSNPSGTSSDSQRMASSSSFTNSESTTHDEYEIYDGSTLPKNNSESKEKGKEKAKPAINPITGEIIQENQSNEEWDRLSAAEKEYETHKLMEMLDKLNKNGVIKAVRKSDLEGQNEKYSQ</sequence>
<gene>
    <name evidence="5" type="ORF">HK100_006795</name>
</gene>
<keyword evidence="3" id="KW-0143">Chaperone</keyword>
<dbReference type="InterPro" id="IPR011989">
    <property type="entry name" value="ARM-like"/>
</dbReference>
<organism evidence="5 6">
    <name type="scientific">Physocladia obscura</name>
    <dbReference type="NCBI Taxonomy" id="109957"/>
    <lineage>
        <taxon>Eukaryota</taxon>
        <taxon>Fungi</taxon>
        <taxon>Fungi incertae sedis</taxon>
        <taxon>Chytridiomycota</taxon>
        <taxon>Chytridiomycota incertae sedis</taxon>
        <taxon>Chytridiomycetes</taxon>
        <taxon>Chytridiales</taxon>
        <taxon>Chytriomycetaceae</taxon>
        <taxon>Physocladia</taxon>
    </lineage>
</organism>
<dbReference type="Gene3D" id="1.25.10.10">
    <property type="entry name" value="Leucine-rich Repeat Variant"/>
    <property type="match status" value="1"/>
</dbReference>
<dbReference type="Pfam" id="PF10165">
    <property type="entry name" value="Ric8"/>
    <property type="match status" value="1"/>
</dbReference>
<accession>A0AAD5XG21</accession>
<dbReference type="InterPro" id="IPR016024">
    <property type="entry name" value="ARM-type_fold"/>
</dbReference>
<name>A0AAD5XG21_9FUNG</name>
<feature type="region of interest" description="Disordered" evidence="4">
    <location>
        <begin position="546"/>
        <end position="615"/>
    </location>
</feature>
<dbReference type="GO" id="GO:0005737">
    <property type="term" value="C:cytoplasm"/>
    <property type="evidence" value="ECO:0007669"/>
    <property type="project" value="TreeGrafter"/>
</dbReference>
<protein>
    <submittedName>
        <fullName evidence="5">Uncharacterized protein</fullName>
    </submittedName>
</protein>
<dbReference type="GO" id="GO:0007186">
    <property type="term" value="P:G protein-coupled receptor signaling pathway"/>
    <property type="evidence" value="ECO:0007669"/>
    <property type="project" value="TreeGrafter"/>
</dbReference>
<evidence type="ECO:0000313" key="6">
    <source>
        <dbReference type="Proteomes" id="UP001211907"/>
    </source>
</evidence>
<dbReference type="GO" id="GO:0001965">
    <property type="term" value="F:G-protein alpha-subunit binding"/>
    <property type="evidence" value="ECO:0007669"/>
    <property type="project" value="TreeGrafter"/>
</dbReference>
<dbReference type="PANTHER" id="PTHR12425">
    <property type="entry name" value="SYNEMBRYN"/>
    <property type="match status" value="1"/>
</dbReference>
<evidence type="ECO:0000256" key="1">
    <source>
        <dbReference type="ARBA" id="ARBA00009049"/>
    </source>
</evidence>